<organism evidence="1 2">
    <name type="scientific">Stegodyphus mimosarum</name>
    <name type="common">African social velvet spider</name>
    <dbReference type="NCBI Taxonomy" id="407821"/>
    <lineage>
        <taxon>Eukaryota</taxon>
        <taxon>Metazoa</taxon>
        <taxon>Ecdysozoa</taxon>
        <taxon>Arthropoda</taxon>
        <taxon>Chelicerata</taxon>
        <taxon>Arachnida</taxon>
        <taxon>Araneae</taxon>
        <taxon>Araneomorphae</taxon>
        <taxon>Entelegynae</taxon>
        <taxon>Eresoidea</taxon>
        <taxon>Eresidae</taxon>
        <taxon>Stegodyphus</taxon>
    </lineage>
</organism>
<dbReference type="OrthoDB" id="9981685at2759"/>
<evidence type="ECO:0000313" key="1">
    <source>
        <dbReference type="EMBL" id="KFM62278.1"/>
    </source>
</evidence>
<sequence length="110" mass="12655">MVWGAITYDSRSSLICIQGTMMAQRYVDYVLLSLSLPCLQRVPSALYQKNYPQPHTTCISQHTLHSVQMLPWPLLSPNLSPIGCHLQSLPLLRSEDELWQMVDREWRAIS</sequence>
<evidence type="ECO:0000313" key="2">
    <source>
        <dbReference type="Proteomes" id="UP000054359"/>
    </source>
</evidence>
<dbReference type="InterPro" id="IPR036397">
    <property type="entry name" value="RNaseH_sf"/>
</dbReference>
<dbReference type="EMBL" id="KK114368">
    <property type="protein sequence ID" value="KFM62278.1"/>
    <property type="molecule type" value="Genomic_DNA"/>
</dbReference>
<accession>A0A087TAY9</accession>
<name>A0A087TAY9_STEMI</name>
<proteinExistence type="predicted"/>
<keyword evidence="2" id="KW-1185">Reference proteome</keyword>
<dbReference type="Proteomes" id="UP000054359">
    <property type="component" value="Unassembled WGS sequence"/>
</dbReference>
<dbReference type="Gene3D" id="3.30.420.10">
    <property type="entry name" value="Ribonuclease H-like superfamily/Ribonuclease H"/>
    <property type="match status" value="1"/>
</dbReference>
<protein>
    <submittedName>
        <fullName evidence="1">Uncharacterized protein</fullName>
    </submittedName>
</protein>
<gene>
    <name evidence="1" type="ORF">X975_05145</name>
</gene>
<reference evidence="1 2" key="1">
    <citation type="submission" date="2013-11" db="EMBL/GenBank/DDBJ databases">
        <title>Genome sequencing of Stegodyphus mimosarum.</title>
        <authorList>
            <person name="Bechsgaard J."/>
        </authorList>
    </citation>
    <scope>NUCLEOTIDE SEQUENCE [LARGE SCALE GENOMIC DNA]</scope>
</reference>
<dbReference type="GO" id="GO:0003676">
    <property type="term" value="F:nucleic acid binding"/>
    <property type="evidence" value="ECO:0007669"/>
    <property type="project" value="InterPro"/>
</dbReference>
<feature type="non-terminal residue" evidence="1">
    <location>
        <position position="110"/>
    </location>
</feature>
<dbReference type="AlphaFoldDB" id="A0A087TAY9"/>